<keyword evidence="2" id="KW-1185">Reference proteome</keyword>
<evidence type="ECO:0000313" key="1">
    <source>
        <dbReference type="EMBL" id="KAI3369409.1"/>
    </source>
</evidence>
<accession>A0ACB8WNK9</accession>
<gene>
    <name evidence="1" type="ORF">L3Q82_007633</name>
</gene>
<protein>
    <submittedName>
        <fullName evidence="1">Uncharacterized protein</fullName>
    </submittedName>
</protein>
<dbReference type="EMBL" id="CM041537">
    <property type="protein sequence ID" value="KAI3369409.1"/>
    <property type="molecule type" value="Genomic_DNA"/>
</dbReference>
<proteinExistence type="predicted"/>
<evidence type="ECO:0000313" key="2">
    <source>
        <dbReference type="Proteomes" id="UP000831701"/>
    </source>
</evidence>
<reference evidence="1" key="1">
    <citation type="submission" date="2022-04" db="EMBL/GenBank/DDBJ databases">
        <title>Jade perch genome.</title>
        <authorList>
            <person name="Chao B."/>
        </authorList>
    </citation>
    <scope>NUCLEOTIDE SEQUENCE</scope>
    <source>
        <strain evidence="1">CB-2022</strain>
    </source>
</reference>
<dbReference type="Proteomes" id="UP000831701">
    <property type="component" value="Chromosome 7"/>
</dbReference>
<comment type="caution">
    <text evidence="1">The sequence shown here is derived from an EMBL/GenBank/DDBJ whole genome shotgun (WGS) entry which is preliminary data.</text>
</comment>
<organism evidence="1 2">
    <name type="scientific">Scortum barcoo</name>
    <name type="common">barcoo grunter</name>
    <dbReference type="NCBI Taxonomy" id="214431"/>
    <lineage>
        <taxon>Eukaryota</taxon>
        <taxon>Metazoa</taxon>
        <taxon>Chordata</taxon>
        <taxon>Craniata</taxon>
        <taxon>Vertebrata</taxon>
        <taxon>Euteleostomi</taxon>
        <taxon>Actinopterygii</taxon>
        <taxon>Neopterygii</taxon>
        <taxon>Teleostei</taxon>
        <taxon>Neoteleostei</taxon>
        <taxon>Acanthomorphata</taxon>
        <taxon>Eupercaria</taxon>
        <taxon>Centrarchiformes</taxon>
        <taxon>Terapontoidei</taxon>
        <taxon>Terapontidae</taxon>
        <taxon>Scortum</taxon>
    </lineage>
</organism>
<sequence length="321" mass="36014">MLRRLGSFGVCRPLLRTFYETVVASVVSYAVVCWGGGCSERDKKRLNRLIKRASSVCGCPLDSIEVMGERRALAKLSTIIGQHLPPSASDCVLSSSFSNRLRHPRCRKERFRSCGRKVSGACHVGSNPRTQQWWTPEVRDAVKMKKESYRAMLASGTPDAVDGYRQAKQATARAVLEAKTQVWEEFSETMEEDYWSTLKKFWQTEVDSSITQAEVIEVVRKQELGFLGIARGRRESSLGNHRISSLLFDDVVLLASSGQDLQQHVLGWFAAECEAAGMRISTSKSKAMVLNRKRVACPLQVGGEVLPQVEEFKYLRVLFTK</sequence>
<name>A0ACB8WNK9_9TELE</name>